<name>A0A956RP83_UNCEI</name>
<accession>A0A956RP83</accession>
<proteinExistence type="predicted"/>
<reference evidence="1" key="1">
    <citation type="submission" date="2020-04" db="EMBL/GenBank/DDBJ databases">
        <authorList>
            <person name="Zhang T."/>
        </authorList>
    </citation>
    <scope>NUCLEOTIDE SEQUENCE</scope>
    <source>
        <strain evidence="1">HKST-UBA01</strain>
    </source>
</reference>
<protein>
    <submittedName>
        <fullName evidence="1">Uncharacterized protein</fullName>
    </submittedName>
</protein>
<gene>
    <name evidence="1" type="ORF">KC729_05890</name>
</gene>
<evidence type="ECO:0000313" key="1">
    <source>
        <dbReference type="EMBL" id="MCA9727197.1"/>
    </source>
</evidence>
<comment type="caution">
    <text evidence="1">The sequence shown here is derived from an EMBL/GenBank/DDBJ whole genome shotgun (WGS) entry which is preliminary data.</text>
</comment>
<organism evidence="1 2">
    <name type="scientific">Eiseniibacteriota bacterium</name>
    <dbReference type="NCBI Taxonomy" id="2212470"/>
    <lineage>
        <taxon>Bacteria</taxon>
        <taxon>Candidatus Eiseniibacteriota</taxon>
    </lineage>
</organism>
<evidence type="ECO:0000313" key="2">
    <source>
        <dbReference type="Proteomes" id="UP000697710"/>
    </source>
</evidence>
<dbReference type="EMBL" id="JAGQHR010000125">
    <property type="protein sequence ID" value="MCA9727197.1"/>
    <property type="molecule type" value="Genomic_DNA"/>
</dbReference>
<sequence>MEGDSLAIAVFVPDVPLLPAFVRERLSRGIPVTVGRQVELRRERRGWVDATLETSVERFRFRRDPWSGSYSATDGERTFSADSLGTIETWLLESPLRLPLQASWCGSEDALFVDLTIAVLPLTAEDLGEVEYWISGDEDEPSVSLLSIPRGLFGLVRDVTGLGDKRSRWRSDRFTLSLIASDWVWVRPISGSSEPPP</sequence>
<dbReference type="AlphaFoldDB" id="A0A956RP83"/>
<dbReference type="Proteomes" id="UP000697710">
    <property type="component" value="Unassembled WGS sequence"/>
</dbReference>
<reference evidence="1" key="2">
    <citation type="journal article" date="2021" name="Microbiome">
        <title>Successional dynamics and alternative stable states in a saline activated sludge microbial community over 9 years.</title>
        <authorList>
            <person name="Wang Y."/>
            <person name="Ye J."/>
            <person name="Ju F."/>
            <person name="Liu L."/>
            <person name="Boyd J.A."/>
            <person name="Deng Y."/>
            <person name="Parks D.H."/>
            <person name="Jiang X."/>
            <person name="Yin X."/>
            <person name="Woodcroft B.J."/>
            <person name="Tyson G.W."/>
            <person name="Hugenholtz P."/>
            <person name="Polz M.F."/>
            <person name="Zhang T."/>
        </authorList>
    </citation>
    <scope>NUCLEOTIDE SEQUENCE</scope>
    <source>
        <strain evidence="1">HKST-UBA01</strain>
    </source>
</reference>